<keyword evidence="2" id="KW-1185">Reference proteome</keyword>
<dbReference type="EMBL" id="JAKLWS010000103">
    <property type="protein sequence ID" value="MCG2591137.1"/>
    <property type="molecule type" value="Genomic_DNA"/>
</dbReference>
<evidence type="ECO:0000313" key="2">
    <source>
        <dbReference type="Proteomes" id="UP001165366"/>
    </source>
</evidence>
<reference evidence="1" key="1">
    <citation type="submission" date="2022-01" db="EMBL/GenBank/DDBJ databases">
        <authorList>
            <person name="Wang Y."/>
        </authorList>
    </citation>
    <scope>NUCLEOTIDE SEQUENCE</scope>
    <source>
        <strain evidence="1">WB101</strain>
    </source>
</reference>
<evidence type="ECO:0000313" key="1">
    <source>
        <dbReference type="EMBL" id="MCG2591137.1"/>
    </source>
</evidence>
<dbReference type="Proteomes" id="UP001165366">
    <property type="component" value="Unassembled WGS sequence"/>
</dbReference>
<dbReference type="RefSeq" id="WP_237856691.1">
    <property type="nucleotide sequence ID" value="NZ_JAKLWS010000103.1"/>
</dbReference>
<gene>
    <name evidence="1" type="ORF">L6773_21410</name>
</gene>
<proteinExistence type="predicted"/>
<feature type="non-terminal residue" evidence="1">
    <location>
        <position position="1"/>
    </location>
</feature>
<accession>A0ABS9KJV4</accession>
<sequence length="83" mass="9182">LHESPRCQDLRTLTGGLRKKFIAGTKNNMSFGANEAAAGYWGFLNPTKYSRHGIFIATPKFDNQRISVTDQSSPPARKIPCLS</sequence>
<comment type="caution">
    <text evidence="1">The sequence shown here is derived from an EMBL/GenBank/DDBJ whole genome shotgun (WGS) entry which is preliminary data.</text>
</comment>
<protein>
    <submittedName>
        <fullName evidence="1">Uncharacterized protein</fullName>
    </submittedName>
</protein>
<organism evidence="1 2">
    <name type="scientific">Rhodohalobacter sulfatireducens</name>
    <dbReference type="NCBI Taxonomy" id="2911366"/>
    <lineage>
        <taxon>Bacteria</taxon>
        <taxon>Pseudomonadati</taxon>
        <taxon>Balneolota</taxon>
        <taxon>Balneolia</taxon>
        <taxon>Balneolales</taxon>
        <taxon>Balneolaceae</taxon>
        <taxon>Rhodohalobacter</taxon>
    </lineage>
</organism>
<name>A0ABS9KJV4_9BACT</name>
<reference evidence="1" key="2">
    <citation type="submission" date="2024-05" db="EMBL/GenBank/DDBJ databases">
        <title>Rhodohalobacter halophilus gen. nov., sp. nov., a moderately halophilic member of the family Balneolaceae.</title>
        <authorList>
            <person name="Xia J."/>
        </authorList>
    </citation>
    <scope>NUCLEOTIDE SEQUENCE</scope>
    <source>
        <strain evidence="1">WB101</strain>
    </source>
</reference>